<name>A0ABP9KX68_9NOCA</name>
<gene>
    <name evidence="4" type="ORF">GCM10023318_56560</name>
</gene>
<reference evidence="5" key="1">
    <citation type="journal article" date="2019" name="Int. J. Syst. Evol. Microbiol.">
        <title>The Global Catalogue of Microorganisms (GCM) 10K type strain sequencing project: providing services to taxonomists for standard genome sequencing and annotation.</title>
        <authorList>
            <consortium name="The Broad Institute Genomics Platform"/>
            <consortium name="The Broad Institute Genome Sequencing Center for Infectious Disease"/>
            <person name="Wu L."/>
            <person name="Ma J."/>
        </authorList>
    </citation>
    <scope>NUCLEOTIDE SEQUENCE [LARGE SCALE GENOMIC DNA]</scope>
    <source>
        <strain evidence="5">JCM 18298</strain>
    </source>
</reference>
<sequence length="409" mass="44420">MGFGARAPLARKSAGVLVATALVFGLGGCGETEIAGHAIREAPDPSTLDVGNYPSVPRQIGNAKNDQQARARESQRLSDHVALPYEADPAYVEDAWGVRPHIVLNRKTLGPLVINDTFDEVAEDLSAGWVNAWQTGGEWAAPRRTMNLAVLEFPDAQIASEVGPTLEHDDFTYSGDNQPVPIPGHADTTAHWRPSINSIGSWTVHDRYVIFMKVVDDIGPPDLGMLVDQVQRMLAVQLPLLDQFQPTPADGLSRIPLDPQGLLGRTLPSDTDHLIRAEPDGVFTGRGSLSLMQAKDTTLPEMQNNGVDLVSFGDAVVFRSTARTGAEGLWAAWRPSTHLEPEQRMVEAPSGLGDNVECYGEVTPKSDPETIAMHLCVFQVDRYVVQAFGKQLQDLHQKIAAQYALLTSP</sequence>
<dbReference type="RefSeq" id="WP_345499306.1">
    <property type="nucleotide sequence ID" value="NZ_BAABJM010000008.1"/>
</dbReference>
<proteinExistence type="predicted"/>
<feature type="region of interest" description="Disordered" evidence="1">
    <location>
        <begin position="43"/>
        <end position="74"/>
    </location>
</feature>
<organism evidence="4 5">
    <name type="scientific">Nocardia callitridis</name>
    <dbReference type="NCBI Taxonomy" id="648753"/>
    <lineage>
        <taxon>Bacteria</taxon>
        <taxon>Bacillati</taxon>
        <taxon>Actinomycetota</taxon>
        <taxon>Actinomycetes</taxon>
        <taxon>Mycobacteriales</taxon>
        <taxon>Nocardiaceae</taxon>
        <taxon>Nocardia</taxon>
    </lineage>
</organism>
<protein>
    <submittedName>
        <fullName evidence="4">Uncharacterized protein</fullName>
    </submittedName>
</protein>
<evidence type="ECO:0000313" key="5">
    <source>
        <dbReference type="Proteomes" id="UP001500603"/>
    </source>
</evidence>
<dbReference type="EMBL" id="BAABJM010000008">
    <property type="protein sequence ID" value="GAA5067440.1"/>
    <property type="molecule type" value="Genomic_DNA"/>
</dbReference>
<dbReference type="InterPro" id="IPR055797">
    <property type="entry name" value="DUF7373"/>
</dbReference>
<dbReference type="Pfam" id="PF24088">
    <property type="entry name" value="DUF7373"/>
    <property type="match status" value="1"/>
</dbReference>
<evidence type="ECO:0000256" key="1">
    <source>
        <dbReference type="SAM" id="MobiDB-lite"/>
    </source>
</evidence>
<evidence type="ECO:0000259" key="3">
    <source>
        <dbReference type="Pfam" id="PF24092"/>
    </source>
</evidence>
<feature type="domain" description="DUF7373" evidence="3">
    <location>
        <begin position="262"/>
        <end position="407"/>
    </location>
</feature>
<evidence type="ECO:0000313" key="4">
    <source>
        <dbReference type="EMBL" id="GAA5067440.1"/>
    </source>
</evidence>
<comment type="caution">
    <text evidence="4">The sequence shown here is derived from an EMBL/GenBank/DDBJ whole genome shotgun (WGS) entry which is preliminary data.</text>
</comment>
<accession>A0ABP9KX68</accession>
<dbReference type="InterPro" id="IPR056463">
    <property type="entry name" value="DUF7373_C"/>
</dbReference>
<dbReference type="Pfam" id="PF24092">
    <property type="entry name" value="DUF7373_C"/>
    <property type="match status" value="1"/>
</dbReference>
<dbReference type="PROSITE" id="PS51257">
    <property type="entry name" value="PROKAR_LIPOPROTEIN"/>
    <property type="match status" value="1"/>
</dbReference>
<keyword evidence="5" id="KW-1185">Reference proteome</keyword>
<evidence type="ECO:0000259" key="2">
    <source>
        <dbReference type="Pfam" id="PF24088"/>
    </source>
</evidence>
<feature type="domain" description="DUF7373" evidence="2">
    <location>
        <begin position="61"/>
        <end position="257"/>
    </location>
</feature>
<dbReference type="Proteomes" id="UP001500603">
    <property type="component" value="Unassembled WGS sequence"/>
</dbReference>